<gene>
    <name evidence="2" type="ORF">EJ02DRAFT_358257</name>
</gene>
<evidence type="ECO:0000313" key="3">
    <source>
        <dbReference type="Proteomes" id="UP000800038"/>
    </source>
</evidence>
<proteinExistence type="predicted"/>
<protein>
    <submittedName>
        <fullName evidence="2">Uncharacterized protein</fullName>
    </submittedName>
</protein>
<feature type="non-terminal residue" evidence="2">
    <location>
        <position position="1"/>
    </location>
</feature>
<dbReference type="EMBL" id="ML976168">
    <property type="protein sequence ID" value="KAF1936818.1"/>
    <property type="molecule type" value="Genomic_DNA"/>
</dbReference>
<keyword evidence="3" id="KW-1185">Reference proteome</keyword>
<reference evidence="2" key="1">
    <citation type="journal article" date="2020" name="Stud. Mycol.">
        <title>101 Dothideomycetes genomes: a test case for predicting lifestyles and emergence of pathogens.</title>
        <authorList>
            <person name="Haridas S."/>
            <person name="Albert R."/>
            <person name="Binder M."/>
            <person name="Bloem J."/>
            <person name="Labutti K."/>
            <person name="Salamov A."/>
            <person name="Andreopoulos B."/>
            <person name="Baker S."/>
            <person name="Barry K."/>
            <person name="Bills G."/>
            <person name="Bluhm B."/>
            <person name="Cannon C."/>
            <person name="Castanera R."/>
            <person name="Culley D."/>
            <person name="Daum C."/>
            <person name="Ezra D."/>
            <person name="Gonzalez J."/>
            <person name="Henrissat B."/>
            <person name="Kuo A."/>
            <person name="Liang C."/>
            <person name="Lipzen A."/>
            <person name="Lutzoni F."/>
            <person name="Magnuson J."/>
            <person name="Mondo S."/>
            <person name="Nolan M."/>
            <person name="Ohm R."/>
            <person name="Pangilinan J."/>
            <person name="Park H.-J."/>
            <person name="Ramirez L."/>
            <person name="Alfaro M."/>
            <person name="Sun H."/>
            <person name="Tritt A."/>
            <person name="Yoshinaga Y."/>
            <person name="Zwiers L.-H."/>
            <person name="Turgeon B."/>
            <person name="Goodwin S."/>
            <person name="Spatafora J."/>
            <person name="Crous P."/>
            <person name="Grigoriev I."/>
        </authorList>
    </citation>
    <scope>NUCLEOTIDE SEQUENCE</scope>
    <source>
        <strain evidence="2">CBS 161.51</strain>
    </source>
</reference>
<evidence type="ECO:0000256" key="1">
    <source>
        <dbReference type="SAM" id="MobiDB-lite"/>
    </source>
</evidence>
<accession>A0A6A5SBE8</accession>
<sequence>FTKPLILKAFEATGLSPQNANIILRRFMTNNSDLNSTSSDNSETTLSSWFTINCRLKKVVKDNADKKTKQFAQAIHYLICENKLVKHENEGLWQATTIKEKRQTHGKPFQPREEDLEHGGAAWWSPGSI</sequence>
<dbReference type="AlphaFoldDB" id="A0A6A5SBE8"/>
<evidence type="ECO:0000313" key="2">
    <source>
        <dbReference type="EMBL" id="KAF1936818.1"/>
    </source>
</evidence>
<feature type="region of interest" description="Disordered" evidence="1">
    <location>
        <begin position="101"/>
        <end position="129"/>
    </location>
</feature>
<name>A0A6A5SBE8_9PLEO</name>
<organism evidence="2 3">
    <name type="scientific">Clathrospora elynae</name>
    <dbReference type="NCBI Taxonomy" id="706981"/>
    <lineage>
        <taxon>Eukaryota</taxon>
        <taxon>Fungi</taxon>
        <taxon>Dikarya</taxon>
        <taxon>Ascomycota</taxon>
        <taxon>Pezizomycotina</taxon>
        <taxon>Dothideomycetes</taxon>
        <taxon>Pleosporomycetidae</taxon>
        <taxon>Pleosporales</taxon>
        <taxon>Diademaceae</taxon>
        <taxon>Clathrospora</taxon>
    </lineage>
</organism>
<dbReference type="Proteomes" id="UP000800038">
    <property type="component" value="Unassembled WGS sequence"/>
</dbReference>